<dbReference type="Pfam" id="PF13447">
    <property type="entry name" value="Multi-haem_cyto"/>
    <property type="match status" value="1"/>
</dbReference>
<accession>A0A956LZE4</accession>
<evidence type="ECO:0000313" key="3">
    <source>
        <dbReference type="Proteomes" id="UP000697710"/>
    </source>
</evidence>
<dbReference type="SUPFAM" id="SSF48695">
    <property type="entry name" value="Multiheme cytochromes"/>
    <property type="match status" value="1"/>
</dbReference>
<proteinExistence type="predicted"/>
<sequence length="411" mass="45153">MSFRAIFIAVLVSASLIAAALILNARRPRVETAQPTAALVKASGKCAECHRRETEAMVVEFERSRHAAQGVNCLDCHQPVEGQEGQEHRGFTIATKLTAKNCAQCHHEQYQQFLRSRHAAPAYAAVLGSAPFTAQQISASEEYHPGAVERAANPLVGLEGDAAAVKGCLSCHSIGTPNTDGSIGSCTQCHARHLASVRLARLPETCGQCHMGPDHSQLEIYTESKHGVLFNDQRERMNLDADPNRLTAADMPVPTCATCHLSGLGGQRVTHDTSERLSYWLFAAVSDRRPGYLEAQNRMKDICNTCHVQAHTDRFYAQAESVVVATNAKIEAGMGIMKGLYDDGLLTRQPFDEPIEFTAFDFWHYYGRTAKHGAFMGGADFVQWHGNYELLLHQVELQAEADDLRSRRAGH</sequence>
<name>A0A956LZE4_UNCEI</name>
<reference evidence="2" key="2">
    <citation type="journal article" date="2021" name="Microbiome">
        <title>Successional dynamics and alternative stable states in a saline activated sludge microbial community over 9 years.</title>
        <authorList>
            <person name="Wang Y."/>
            <person name="Ye J."/>
            <person name="Ju F."/>
            <person name="Liu L."/>
            <person name="Boyd J.A."/>
            <person name="Deng Y."/>
            <person name="Parks D.H."/>
            <person name="Jiang X."/>
            <person name="Yin X."/>
            <person name="Woodcroft B.J."/>
            <person name="Tyson G.W."/>
            <person name="Hugenholtz P."/>
            <person name="Polz M.F."/>
            <person name="Zhang T."/>
        </authorList>
    </citation>
    <scope>NUCLEOTIDE SEQUENCE</scope>
    <source>
        <strain evidence="2">HKST-UBA01</strain>
    </source>
</reference>
<dbReference type="AlphaFoldDB" id="A0A956LZE4"/>
<dbReference type="EMBL" id="JAGQHR010000277">
    <property type="protein sequence ID" value="MCA9727998.1"/>
    <property type="molecule type" value="Genomic_DNA"/>
</dbReference>
<dbReference type="Gene3D" id="1.20.850.10">
    <property type="entry name" value="Hydroxylamine Oxidoreductase, Chain A, domain 2"/>
    <property type="match status" value="1"/>
</dbReference>
<reference evidence="2" key="1">
    <citation type="submission" date="2020-04" db="EMBL/GenBank/DDBJ databases">
        <authorList>
            <person name="Zhang T."/>
        </authorList>
    </citation>
    <scope>NUCLEOTIDE SEQUENCE</scope>
    <source>
        <strain evidence="2">HKST-UBA01</strain>
    </source>
</reference>
<evidence type="ECO:0000256" key="1">
    <source>
        <dbReference type="ARBA" id="ARBA00022729"/>
    </source>
</evidence>
<dbReference type="PANTHER" id="PTHR35038:SF8">
    <property type="entry name" value="C-TYPE POLYHEME CYTOCHROME OMCC"/>
    <property type="match status" value="1"/>
</dbReference>
<dbReference type="Gene3D" id="1.10.780.10">
    <property type="entry name" value="Hydroxylamine Oxidoreductase, Chain A, domain 1"/>
    <property type="match status" value="1"/>
</dbReference>
<dbReference type="Proteomes" id="UP000697710">
    <property type="component" value="Unassembled WGS sequence"/>
</dbReference>
<gene>
    <name evidence="2" type="ORF">KC729_09970</name>
</gene>
<organism evidence="2 3">
    <name type="scientific">Eiseniibacteriota bacterium</name>
    <dbReference type="NCBI Taxonomy" id="2212470"/>
    <lineage>
        <taxon>Bacteria</taxon>
        <taxon>Candidatus Eiseniibacteriota</taxon>
    </lineage>
</organism>
<dbReference type="InterPro" id="IPR036280">
    <property type="entry name" value="Multihaem_cyt_sf"/>
</dbReference>
<evidence type="ECO:0000313" key="2">
    <source>
        <dbReference type="EMBL" id="MCA9727998.1"/>
    </source>
</evidence>
<protein>
    <submittedName>
        <fullName evidence="2">Ammonia-forming cytochrome c nitrite reductase subunit c552</fullName>
    </submittedName>
</protein>
<keyword evidence="1" id="KW-0732">Signal</keyword>
<comment type="caution">
    <text evidence="2">The sequence shown here is derived from an EMBL/GenBank/DDBJ whole genome shotgun (WGS) entry which is preliminary data.</text>
</comment>
<dbReference type="PANTHER" id="PTHR35038">
    <property type="entry name" value="DISSIMILATORY SULFITE REDUCTASE SIRA"/>
    <property type="match status" value="1"/>
</dbReference>
<dbReference type="InterPro" id="IPR051829">
    <property type="entry name" value="Multiheme_Cytochr_ET"/>
</dbReference>